<dbReference type="EMBL" id="FNOK01000060">
    <property type="protein sequence ID" value="SDZ33032.1"/>
    <property type="molecule type" value="Genomic_DNA"/>
</dbReference>
<reference evidence="11" key="1">
    <citation type="submission" date="2016-10" db="EMBL/GenBank/DDBJ databases">
        <authorList>
            <person name="Varghese N."/>
            <person name="Submissions S."/>
        </authorList>
    </citation>
    <scope>NUCLEOTIDE SEQUENCE [LARGE SCALE GENOMIC DNA]</scope>
    <source>
        <strain evidence="11">CGMCC 4.3530</strain>
    </source>
</reference>
<evidence type="ECO:0000256" key="6">
    <source>
        <dbReference type="ARBA" id="ARBA00023014"/>
    </source>
</evidence>
<dbReference type="PANTHER" id="PTHR36923">
    <property type="entry name" value="FERREDOXIN"/>
    <property type="match status" value="1"/>
</dbReference>
<dbReference type="GO" id="GO:0009055">
    <property type="term" value="F:electron transfer activity"/>
    <property type="evidence" value="ECO:0007669"/>
    <property type="project" value="UniProtKB-UniRule"/>
</dbReference>
<comment type="cofactor">
    <cofactor evidence="1">
        <name>[3Fe-4S] cluster</name>
        <dbReference type="ChEBI" id="CHEBI:21137"/>
    </cofactor>
</comment>
<dbReference type="InterPro" id="IPR001080">
    <property type="entry name" value="3Fe4S_ferredoxin"/>
</dbReference>
<evidence type="ECO:0000256" key="3">
    <source>
        <dbReference type="ARBA" id="ARBA00022723"/>
    </source>
</evidence>
<dbReference type="InterPro" id="IPR017896">
    <property type="entry name" value="4Fe4S_Fe-S-bd"/>
</dbReference>
<evidence type="ECO:0000256" key="7">
    <source>
        <dbReference type="ARBA" id="ARBA00023291"/>
    </source>
</evidence>
<accession>A0A1H3S518</accession>
<dbReference type="GO" id="GO:0051538">
    <property type="term" value="F:3 iron, 4 sulfur cluster binding"/>
    <property type="evidence" value="ECO:0007669"/>
    <property type="project" value="UniProtKB-KW"/>
</dbReference>
<evidence type="ECO:0000256" key="1">
    <source>
        <dbReference type="ARBA" id="ARBA00001927"/>
    </source>
</evidence>
<dbReference type="SUPFAM" id="SSF54862">
    <property type="entry name" value="4Fe-4S ferredoxins"/>
    <property type="match status" value="1"/>
</dbReference>
<dbReference type="Gene3D" id="3.30.70.20">
    <property type="match status" value="1"/>
</dbReference>
<comment type="function">
    <text evidence="8">Ferredoxins are iron-sulfur proteins that transfer electrons in a wide variety of metabolic reactions.</text>
</comment>
<keyword evidence="5 8" id="KW-0408">Iron</keyword>
<dbReference type="Pfam" id="PF13370">
    <property type="entry name" value="Fer4_13"/>
    <property type="match status" value="1"/>
</dbReference>
<dbReference type="InterPro" id="IPR051269">
    <property type="entry name" value="Fe-S_cluster_ET"/>
</dbReference>
<proteinExistence type="predicted"/>
<evidence type="ECO:0000256" key="4">
    <source>
        <dbReference type="ARBA" id="ARBA00022982"/>
    </source>
</evidence>
<dbReference type="PANTHER" id="PTHR36923:SF3">
    <property type="entry name" value="FERREDOXIN"/>
    <property type="match status" value="1"/>
</dbReference>
<protein>
    <recommendedName>
        <fullName evidence="8">Ferredoxin</fullName>
    </recommendedName>
</protein>
<dbReference type="GO" id="GO:0005506">
    <property type="term" value="F:iron ion binding"/>
    <property type="evidence" value="ECO:0007669"/>
    <property type="project" value="UniProtKB-UniRule"/>
</dbReference>
<gene>
    <name evidence="10" type="ORF">SAMN05216215_106045</name>
</gene>
<dbReference type="Proteomes" id="UP000199529">
    <property type="component" value="Unassembled WGS sequence"/>
</dbReference>
<evidence type="ECO:0000313" key="11">
    <source>
        <dbReference type="Proteomes" id="UP000199529"/>
    </source>
</evidence>
<keyword evidence="2 8" id="KW-0813">Transport</keyword>
<keyword evidence="7" id="KW-0003">3Fe-4S</keyword>
<dbReference type="STRING" id="418495.SAMN05216215_106045"/>
<evidence type="ECO:0000256" key="2">
    <source>
        <dbReference type="ARBA" id="ARBA00022448"/>
    </source>
</evidence>
<dbReference type="AlphaFoldDB" id="A0A1H3S518"/>
<feature type="domain" description="4Fe-4S ferredoxin-type" evidence="9">
    <location>
        <begin position="1"/>
        <end position="29"/>
    </location>
</feature>
<sequence>MKVKVYPDRCCGSGQCVLAAPAVFDQDDDGIILLLQENPAATAKPEIEEAIAACPTAAIELAED</sequence>
<dbReference type="PROSITE" id="PS51379">
    <property type="entry name" value="4FE4S_FER_2"/>
    <property type="match status" value="1"/>
</dbReference>
<keyword evidence="11" id="KW-1185">Reference proteome</keyword>
<dbReference type="PRINTS" id="PR00352">
    <property type="entry name" value="3FE4SFRDOXIN"/>
</dbReference>
<evidence type="ECO:0000259" key="9">
    <source>
        <dbReference type="PROSITE" id="PS51379"/>
    </source>
</evidence>
<evidence type="ECO:0000256" key="8">
    <source>
        <dbReference type="RuleBase" id="RU368020"/>
    </source>
</evidence>
<organism evidence="10 11">
    <name type="scientific">Saccharopolyspora shandongensis</name>
    <dbReference type="NCBI Taxonomy" id="418495"/>
    <lineage>
        <taxon>Bacteria</taxon>
        <taxon>Bacillati</taxon>
        <taxon>Actinomycetota</taxon>
        <taxon>Actinomycetes</taxon>
        <taxon>Pseudonocardiales</taxon>
        <taxon>Pseudonocardiaceae</taxon>
        <taxon>Saccharopolyspora</taxon>
    </lineage>
</organism>
<keyword evidence="6 8" id="KW-0411">Iron-sulfur</keyword>
<name>A0A1H3S518_9PSEU</name>
<dbReference type="RefSeq" id="WP_093276177.1">
    <property type="nucleotide sequence ID" value="NZ_FNOK01000060.1"/>
</dbReference>
<evidence type="ECO:0000256" key="5">
    <source>
        <dbReference type="ARBA" id="ARBA00023004"/>
    </source>
</evidence>
<keyword evidence="4 8" id="KW-0249">Electron transport</keyword>
<evidence type="ECO:0000313" key="10">
    <source>
        <dbReference type="EMBL" id="SDZ33032.1"/>
    </source>
</evidence>
<keyword evidence="3 8" id="KW-0479">Metal-binding</keyword>